<evidence type="ECO:0000313" key="1">
    <source>
        <dbReference type="EMBL" id="MBS3648328.1"/>
    </source>
</evidence>
<proteinExistence type="predicted"/>
<dbReference type="EMBL" id="JAGWCR010000003">
    <property type="protein sequence ID" value="MBS3648328.1"/>
    <property type="molecule type" value="Genomic_DNA"/>
</dbReference>
<dbReference type="GO" id="GO:0008115">
    <property type="term" value="F:sarcosine oxidase activity"/>
    <property type="evidence" value="ECO:0007669"/>
    <property type="project" value="InterPro"/>
</dbReference>
<keyword evidence="2" id="KW-1185">Reference proteome</keyword>
<evidence type="ECO:0000313" key="2">
    <source>
        <dbReference type="Proteomes" id="UP000680348"/>
    </source>
</evidence>
<name>A0A942DWK7_9HYPH</name>
<dbReference type="Gene3D" id="3.30.2270.10">
    <property type="entry name" value="Folate-binding superfamily"/>
    <property type="match status" value="1"/>
</dbReference>
<dbReference type="Pfam" id="PF04267">
    <property type="entry name" value="SoxD"/>
    <property type="match status" value="1"/>
</dbReference>
<organism evidence="1 2">
    <name type="scientific">Pseudaminobacter soli</name>
    <name type="common">ex Zhang et al. 2022</name>
    <dbReference type="NCBI Taxonomy" id="2831468"/>
    <lineage>
        <taxon>Bacteria</taxon>
        <taxon>Pseudomonadati</taxon>
        <taxon>Pseudomonadota</taxon>
        <taxon>Alphaproteobacteria</taxon>
        <taxon>Hyphomicrobiales</taxon>
        <taxon>Phyllobacteriaceae</taxon>
        <taxon>Pseudaminobacter</taxon>
    </lineage>
</organism>
<dbReference type="Proteomes" id="UP000680348">
    <property type="component" value="Unassembled WGS sequence"/>
</dbReference>
<gene>
    <name evidence="1" type="ORF">KEU06_06765</name>
</gene>
<accession>A0A942DWK7</accession>
<protein>
    <submittedName>
        <fullName evidence="1">Sarcosine oxidase subunit delta</fullName>
    </submittedName>
</protein>
<dbReference type="AlphaFoldDB" id="A0A942DWK7"/>
<dbReference type="RefSeq" id="WP_188253889.1">
    <property type="nucleotide sequence ID" value="NZ_JABVCF010000003.1"/>
</dbReference>
<reference evidence="1" key="1">
    <citation type="submission" date="2021-04" db="EMBL/GenBank/DDBJ databases">
        <title>Pseudaminobacter soli sp. nov., isolated from paddy soil contaminated by heavy metals.</title>
        <authorList>
            <person name="Zhang K."/>
        </authorList>
    </citation>
    <scope>NUCLEOTIDE SEQUENCE</scope>
    <source>
        <strain evidence="1">19-2017</strain>
    </source>
</reference>
<sequence length="106" mass="11573">MRISCPYCGERELGEFSYLGDASPKRPAVIAADGGVAPDAEDVFYDYVYLRDNVAGEMSEHWYHGGGCRSWLVVRRNTVSHEIKSVEIAAGAGARTGHPNQERANG</sequence>
<dbReference type="GO" id="GO:0046653">
    <property type="term" value="P:tetrahydrofolate metabolic process"/>
    <property type="evidence" value="ECO:0007669"/>
    <property type="project" value="InterPro"/>
</dbReference>
<dbReference type="InterPro" id="IPR038561">
    <property type="entry name" value="SoxD_sf"/>
</dbReference>
<dbReference type="InterPro" id="IPR006279">
    <property type="entry name" value="SoxD"/>
</dbReference>
<comment type="caution">
    <text evidence="1">The sequence shown here is derived from an EMBL/GenBank/DDBJ whole genome shotgun (WGS) entry which is preliminary data.</text>
</comment>